<dbReference type="InterPro" id="IPR007396">
    <property type="entry name" value="TR_PAI2-type"/>
</dbReference>
<evidence type="ECO:0000313" key="2">
    <source>
        <dbReference type="Proteomes" id="UP000306113"/>
    </source>
</evidence>
<reference evidence="1 2" key="1">
    <citation type="submission" date="2019-04" db="EMBL/GenBank/DDBJ databases">
        <title>Draft genome sequence of Youngimonas vesicularis.</title>
        <authorList>
            <person name="Hameed A."/>
        </authorList>
    </citation>
    <scope>NUCLEOTIDE SEQUENCE [LARGE SCALE GENOMIC DNA]</scope>
    <source>
        <strain evidence="1 2">CC-AMW-E</strain>
    </source>
</reference>
<dbReference type="PANTHER" id="PTHR35802">
    <property type="entry name" value="PROTEASE SYNTHASE AND SPORULATION PROTEIN PAI 2"/>
    <property type="match status" value="1"/>
</dbReference>
<dbReference type="Proteomes" id="UP000306113">
    <property type="component" value="Unassembled WGS sequence"/>
</dbReference>
<evidence type="ECO:0000313" key="1">
    <source>
        <dbReference type="EMBL" id="THD76606.1"/>
    </source>
</evidence>
<dbReference type="InterPro" id="IPR012349">
    <property type="entry name" value="Split_barrel_FMN-bd"/>
</dbReference>
<name>A0A4S3ME99_9RHOB</name>
<keyword evidence="2" id="KW-1185">Reference proteome</keyword>
<protein>
    <submittedName>
        <fullName evidence="1">FMN-binding negative transcriptional regulator</fullName>
    </submittedName>
</protein>
<sequence length="207" mass="22655">MHPNPAYRYVHQDRNLVYAAERGFGTLAVAGEGGMPLLSHIPFLIEGDRAVFHLVRSNPIARLAGNPLPGKLSVLGPESYVSPDWYGVEDQVPTWNYVAVHLSGPVQLLPQEELHGVLDRLSDRFEAALLPKPIWKMSKVAEEPLQRLMRQIVPCAMQITDVQGTWKLNQNKADAVRLAAADGVESHGLGSEVAALAALMRDPPASE</sequence>
<dbReference type="PIRSF" id="PIRSF010372">
    <property type="entry name" value="PaiB"/>
    <property type="match status" value="1"/>
</dbReference>
<dbReference type="RefSeq" id="WP_136337550.1">
    <property type="nucleotide sequence ID" value="NZ_SSMD01000001.1"/>
</dbReference>
<dbReference type="Pfam" id="PF04299">
    <property type="entry name" value="FMN_bind_2"/>
    <property type="match status" value="1"/>
</dbReference>
<gene>
    <name evidence="1" type="ORF">E7681_01830</name>
</gene>
<organism evidence="1 2">
    <name type="scientific">Thalassobius vesicularis</name>
    <dbReference type="NCBI Taxonomy" id="1294297"/>
    <lineage>
        <taxon>Bacteria</taxon>
        <taxon>Pseudomonadati</taxon>
        <taxon>Pseudomonadota</taxon>
        <taxon>Alphaproteobacteria</taxon>
        <taxon>Rhodobacterales</taxon>
        <taxon>Roseobacteraceae</taxon>
        <taxon>Thalassovita</taxon>
    </lineage>
</organism>
<dbReference type="SUPFAM" id="SSF50475">
    <property type="entry name" value="FMN-binding split barrel"/>
    <property type="match status" value="1"/>
</dbReference>
<dbReference type="EMBL" id="SSMD01000001">
    <property type="protein sequence ID" value="THD76606.1"/>
    <property type="molecule type" value="Genomic_DNA"/>
</dbReference>
<dbReference type="AlphaFoldDB" id="A0A4S3ME99"/>
<dbReference type="OrthoDB" id="9794948at2"/>
<accession>A0A4S3ME99</accession>
<proteinExistence type="predicted"/>
<dbReference type="PANTHER" id="PTHR35802:SF1">
    <property type="entry name" value="PROTEASE SYNTHASE AND SPORULATION PROTEIN PAI 2"/>
    <property type="match status" value="1"/>
</dbReference>
<comment type="caution">
    <text evidence="1">The sequence shown here is derived from an EMBL/GenBank/DDBJ whole genome shotgun (WGS) entry which is preliminary data.</text>
</comment>
<dbReference type="Gene3D" id="2.30.110.10">
    <property type="entry name" value="Electron Transport, Fmn-binding Protein, Chain A"/>
    <property type="match status" value="1"/>
</dbReference>